<dbReference type="InterPro" id="IPR045584">
    <property type="entry name" value="Pilin-like"/>
</dbReference>
<name>A0A5D9CUV0_HALER</name>
<dbReference type="RefSeq" id="WP_149323071.1">
    <property type="nucleotide sequence ID" value="NZ_JARWAH010000006.1"/>
</dbReference>
<dbReference type="Gene3D" id="3.30.700.10">
    <property type="entry name" value="Glycoprotein, Type 4 Pilin"/>
    <property type="match status" value="1"/>
</dbReference>
<dbReference type="Proteomes" id="UP000324260">
    <property type="component" value="Unassembled WGS sequence"/>
</dbReference>
<dbReference type="Pfam" id="PF07963">
    <property type="entry name" value="N_methyl"/>
    <property type="match status" value="1"/>
</dbReference>
<comment type="caution">
    <text evidence="5">The sequence shown here is derived from an EMBL/GenBank/DDBJ whole genome shotgun (WGS) entry which is preliminary data.</text>
</comment>
<evidence type="ECO:0000256" key="4">
    <source>
        <dbReference type="SAM" id="Phobius"/>
    </source>
</evidence>
<reference evidence="5 6" key="1">
    <citation type="submission" date="2019-08" db="EMBL/GenBank/DDBJ databases">
        <title>Draft Genome Sequence of Halomonas eurihalina Isolated from Preserved Hide-surface.</title>
        <authorList>
            <person name="Hussain S.A."/>
            <person name="Xu A."/>
            <person name="Sarker M."/>
            <person name="Sommers C."/>
        </authorList>
    </citation>
    <scope>NUCLEOTIDE SEQUENCE [LARGE SCALE GENOMIC DNA]</scope>
    <source>
        <strain evidence="5 6">MS1</strain>
    </source>
</reference>
<proteinExistence type="inferred from homology"/>
<feature type="region of interest" description="Disordered" evidence="3">
    <location>
        <begin position="80"/>
        <end position="124"/>
    </location>
</feature>
<dbReference type="SUPFAM" id="SSF54523">
    <property type="entry name" value="Pili subunits"/>
    <property type="match status" value="1"/>
</dbReference>
<gene>
    <name evidence="5" type="ORF">FZZ93_14750</name>
</gene>
<feature type="transmembrane region" description="Helical" evidence="4">
    <location>
        <begin position="12"/>
        <end position="31"/>
    </location>
</feature>
<feature type="compositionally biased region" description="Low complexity" evidence="3">
    <location>
        <begin position="89"/>
        <end position="99"/>
    </location>
</feature>
<evidence type="ECO:0000313" key="6">
    <source>
        <dbReference type="Proteomes" id="UP000324260"/>
    </source>
</evidence>
<keyword evidence="4" id="KW-1133">Transmembrane helix</keyword>
<dbReference type="PANTHER" id="PTHR30093">
    <property type="entry name" value="GENERAL SECRETION PATHWAY PROTEIN G"/>
    <property type="match status" value="1"/>
</dbReference>
<dbReference type="OrthoDB" id="6174292at2"/>
<dbReference type="NCBIfam" id="TIGR02532">
    <property type="entry name" value="IV_pilin_GFxxxE"/>
    <property type="match status" value="1"/>
</dbReference>
<dbReference type="InterPro" id="IPR012902">
    <property type="entry name" value="N_methyl_site"/>
</dbReference>
<sequence>MTTVSAHQAGFTLIELLIVVAIIGILAAVAVPRYQDYTERAEHSAALSELSAAKLRVSVNIAEGLEDPCEDVGWGCNGNSETGTIENTSGNNDSGSNNSHPNAVLEWNATNDNGITWTPKDWDD</sequence>
<evidence type="ECO:0000313" key="5">
    <source>
        <dbReference type="EMBL" id="TZG33945.1"/>
    </source>
</evidence>
<comment type="similarity">
    <text evidence="1">Belongs to the N-Me-Phe pilin family.</text>
</comment>
<protein>
    <submittedName>
        <fullName evidence="5">Pilin</fullName>
    </submittedName>
</protein>
<organism evidence="5 6">
    <name type="scientific">Halomonas eurihalina</name>
    <dbReference type="NCBI Taxonomy" id="42566"/>
    <lineage>
        <taxon>Bacteria</taxon>
        <taxon>Pseudomonadati</taxon>
        <taxon>Pseudomonadota</taxon>
        <taxon>Gammaproteobacteria</taxon>
        <taxon>Oceanospirillales</taxon>
        <taxon>Halomonadaceae</taxon>
        <taxon>Halomonas</taxon>
    </lineage>
</organism>
<dbReference type="PROSITE" id="PS00409">
    <property type="entry name" value="PROKAR_NTER_METHYL"/>
    <property type="match status" value="1"/>
</dbReference>
<dbReference type="AlphaFoldDB" id="A0A5D9CUV0"/>
<keyword evidence="6" id="KW-1185">Reference proteome</keyword>
<evidence type="ECO:0000256" key="2">
    <source>
        <dbReference type="ARBA" id="ARBA00022481"/>
    </source>
</evidence>
<dbReference type="PANTHER" id="PTHR30093:SF34">
    <property type="entry name" value="PREPILIN PEPTIDASE-DEPENDENT PROTEIN D"/>
    <property type="match status" value="1"/>
</dbReference>
<evidence type="ECO:0000256" key="1">
    <source>
        <dbReference type="ARBA" id="ARBA00005233"/>
    </source>
</evidence>
<accession>A0A5D9CUV0</accession>
<dbReference type="EMBL" id="VTPU01000016">
    <property type="protein sequence ID" value="TZG33945.1"/>
    <property type="molecule type" value="Genomic_DNA"/>
</dbReference>
<keyword evidence="4" id="KW-0472">Membrane</keyword>
<evidence type="ECO:0000256" key="3">
    <source>
        <dbReference type="SAM" id="MobiDB-lite"/>
    </source>
</evidence>
<keyword evidence="4" id="KW-0812">Transmembrane</keyword>
<keyword evidence="2" id="KW-0488">Methylation</keyword>